<dbReference type="Pfam" id="PF05065">
    <property type="entry name" value="Phage_capsid"/>
    <property type="match status" value="1"/>
</dbReference>
<sequence length="356" mass="38386">MNRKEQIEARLAEIRGLVDSPDADIDALTEETRKLKAELQEIEQAAEKRSKLRSEVNAGLGVVTRDFNPSNGQEKPFGVDTEEYRTAWLKHLQGKELSAAEQRAFTVANGAVSQLVVNDIMTVVRDHAPLMERITMVYSASKITYYVEGTINPAQAHTDNATITPDSDTLTPVTLTPSEITKMVQVSESARQMSIPAFNTWLTTMIGEAIARYINGQIITAISGVAASAGTTINAAGVQALLGSVKGEDVAVICNRKTLYTQLLPLQDNGTNNIVTFTGTYGSARVYGYDVLVDDNMADDTVLAGDMAKVIGAMGEDITVREGYDIDTNSYKYLGVVMFAVAIGISSAFAKLTNAG</sequence>
<comment type="subcellular location">
    <subcellularLocation>
        <location evidence="1">Virion</location>
    </subcellularLocation>
</comment>
<protein>
    <submittedName>
        <fullName evidence="5">Phage major capsid protein, HK97 family</fullName>
    </submittedName>
</protein>
<keyword evidence="2" id="KW-0175">Coiled coil</keyword>
<dbReference type="eggNOG" id="COG4653">
    <property type="taxonomic scope" value="Bacteria"/>
</dbReference>
<dbReference type="EMBL" id="ACBY02000023">
    <property type="protein sequence ID" value="EFB76066.1"/>
    <property type="molecule type" value="Genomic_DNA"/>
</dbReference>
<feature type="domain" description="Phage capsid-like C-terminal" evidence="4">
    <location>
        <begin position="114"/>
        <end position="353"/>
    </location>
</feature>
<dbReference type="STRING" id="411471.SUBVAR_05852"/>
<feature type="coiled-coil region" evidence="2">
    <location>
        <begin position="25"/>
        <end position="55"/>
    </location>
</feature>
<keyword evidence="3" id="KW-0812">Transmembrane</keyword>
<evidence type="ECO:0000256" key="3">
    <source>
        <dbReference type="SAM" id="Phobius"/>
    </source>
</evidence>
<name>D1PND1_9FIRM</name>
<proteinExistence type="predicted"/>
<keyword evidence="3" id="KW-1133">Transmembrane helix</keyword>
<dbReference type="InterPro" id="IPR024455">
    <property type="entry name" value="Phage_capsid"/>
</dbReference>
<evidence type="ECO:0000256" key="1">
    <source>
        <dbReference type="ARBA" id="ARBA00004328"/>
    </source>
</evidence>
<keyword evidence="6" id="KW-1185">Reference proteome</keyword>
<evidence type="ECO:0000313" key="5">
    <source>
        <dbReference type="EMBL" id="EFB76066.1"/>
    </source>
</evidence>
<dbReference type="OrthoDB" id="1887172at2"/>
<evidence type="ECO:0000259" key="4">
    <source>
        <dbReference type="Pfam" id="PF05065"/>
    </source>
</evidence>
<feature type="transmembrane region" description="Helical" evidence="3">
    <location>
        <begin position="331"/>
        <end position="350"/>
    </location>
</feature>
<gene>
    <name evidence="5" type="ORF">SUBVAR_05852</name>
</gene>
<dbReference type="Proteomes" id="UP000003438">
    <property type="component" value="Unassembled WGS sequence"/>
</dbReference>
<dbReference type="RefSeq" id="WP_007047226.1">
    <property type="nucleotide sequence ID" value="NZ_GG704769.1"/>
</dbReference>
<keyword evidence="3" id="KW-0472">Membrane</keyword>
<accession>D1PND1</accession>
<evidence type="ECO:0000313" key="6">
    <source>
        <dbReference type="Proteomes" id="UP000003438"/>
    </source>
</evidence>
<organism evidence="5 6">
    <name type="scientific">Subdoligranulum variabile DSM 15176</name>
    <dbReference type="NCBI Taxonomy" id="411471"/>
    <lineage>
        <taxon>Bacteria</taxon>
        <taxon>Bacillati</taxon>
        <taxon>Bacillota</taxon>
        <taxon>Clostridia</taxon>
        <taxon>Eubacteriales</taxon>
        <taxon>Oscillospiraceae</taxon>
        <taxon>Subdoligranulum</taxon>
    </lineage>
</organism>
<evidence type="ECO:0000256" key="2">
    <source>
        <dbReference type="SAM" id="Coils"/>
    </source>
</evidence>
<dbReference type="SUPFAM" id="SSF56563">
    <property type="entry name" value="Major capsid protein gp5"/>
    <property type="match status" value="1"/>
</dbReference>
<dbReference type="InterPro" id="IPR054612">
    <property type="entry name" value="Phage_capsid-like_C"/>
</dbReference>
<dbReference type="HOGENOM" id="CLU_778268_0_0_9"/>
<reference evidence="5" key="1">
    <citation type="submission" date="2009-12" db="EMBL/GenBank/DDBJ databases">
        <authorList>
            <person name="Weinstock G."/>
            <person name="Sodergren E."/>
            <person name="Clifton S."/>
            <person name="Fulton L."/>
            <person name="Fulton B."/>
            <person name="Courtney L."/>
            <person name="Fronick C."/>
            <person name="Harrison M."/>
            <person name="Strong C."/>
            <person name="Farmer C."/>
            <person name="Delahaunty K."/>
            <person name="Markovic C."/>
            <person name="Hall O."/>
            <person name="Minx P."/>
            <person name="Tomlinson C."/>
            <person name="Mitreva M."/>
            <person name="Nelson J."/>
            <person name="Hou S."/>
            <person name="Wollam A."/>
            <person name="Pepin K.H."/>
            <person name="Johnson M."/>
            <person name="Bhonagiri V."/>
            <person name="Nash W.E."/>
            <person name="Warren W."/>
            <person name="Chinwalla A."/>
            <person name="Mardis E.R."/>
            <person name="Wilson R.K."/>
        </authorList>
    </citation>
    <scope>NUCLEOTIDE SEQUENCE [LARGE SCALE GENOMIC DNA]</scope>
    <source>
        <strain evidence="5">DSM 15176</strain>
    </source>
</reference>
<dbReference type="NCBIfam" id="TIGR01554">
    <property type="entry name" value="major_cap_HK97"/>
    <property type="match status" value="1"/>
</dbReference>
<dbReference type="AlphaFoldDB" id="D1PND1"/>
<comment type="caution">
    <text evidence="5">The sequence shown here is derived from an EMBL/GenBank/DDBJ whole genome shotgun (WGS) entry which is preliminary data.</text>
</comment>